<organism evidence="2 3">
    <name type="scientific">Natrinema hispanicum</name>
    <dbReference type="NCBI Taxonomy" id="392421"/>
    <lineage>
        <taxon>Archaea</taxon>
        <taxon>Methanobacteriati</taxon>
        <taxon>Methanobacteriota</taxon>
        <taxon>Stenosarchaea group</taxon>
        <taxon>Halobacteria</taxon>
        <taxon>Halobacteriales</taxon>
        <taxon>Natrialbaceae</taxon>
        <taxon>Natrinema</taxon>
    </lineage>
</organism>
<protein>
    <submittedName>
        <fullName evidence="2">Uncharacterized protein</fullName>
    </submittedName>
</protein>
<dbReference type="Proteomes" id="UP000291097">
    <property type="component" value="Unassembled WGS sequence"/>
</dbReference>
<dbReference type="AlphaFoldDB" id="A0A482Y1C2"/>
<feature type="compositionally biased region" description="Polar residues" evidence="1">
    <location>
        <begin position="23"/>
        <end position="40"/>
    </location>
</feature>
<dbReference type="EMBL" id="SHMP01000011">
    <property type="protein sequence ID" value="RZV05123.1"/>
    <property type="molecule type" value="Genomic_DNA"/>
</dbReference>
<reference evidence="2 3" key="1">
    <citation type="submission" date="2019-02" db="EMBL/GenBank/DDBJ databases">
        <title>Genomic Encyclopedia of Archaeal and Bacterial Type Strains, Phase II (KMG-II): from individual species to whole genera.</title>
        <authorList>
            <person name="Goeker M."/>
        </authorList>
    </citation>
    <scope>NUCLEOTIDE SEQUENCE [LARGE SCALE GENOMIC DNA]</scope>
    <source>
        <strain evidence="2 3">DSM 18328</strain>
    </source>
</reference>
<evidence type="ECO:0000313" key="2">
    <source>
        <dbReference type="EMBL" id="RZV05123.1"/>
    </source>
</evidence>
<dbReference type="PROSITE" id="PS51257">
    <property type="entry name" value="PROKAR_LIPOPROTEIN"/>
    <property type="match status" value="1"/>
</dbReference>
<dbReference type="OrthoDB" id="206507at2157"/>
<accession>A0A482Y1C2</accession>
<comment type="caution">
    <text evidence="2">The sequence shown here is derived from an EMBL/GenBank/DDBJ whole genome shotgun (WGS) entry which is preliminary data.</text>
</comment>
<evidence type="ECO:0000313" key="3">
    <source>
        <dbReference type="Proteomes" id="UP000291097"/>
    </source>
</evidence>
<proteinExistence type="predicted"/>
<dbReference type="RefSeq" id="WP_130502025.1">
    <property type="nucleotide sequence ID" value="NZ_SHMP01000011.1"/>
</dbReference>
<sequence length="243" mass="26750">MQRRTALQAIGTAMFGAIAGCASQRQSSGEQPSSTESQRLNTDDSSETADSLSRPITSDDIAFDVTVLQQFTNDSPAQFEVRFTNDSDTRLTLFGGPVLPFTGLEGVHQNRDVALLLMPEDNSWITPTDGNSEVRDVPLVPPSRTDSCWTVEYEGMLRKQTMLVDELRTGESISHTYSLLDWGNESCLPTGSYAFSEGHPLQRGESSVEAGKFEVTLGFEAELDTERRVSVTVQDPTVRKHTH</sequence>
<gene>
    <name evidence="2" type="ORF">BDK88_4366</name>
</gene>
<evidence type="ECO:0000256" key="1">
    <source>
        <dbReference type="SAM" id="MobiDB-lite"/>
    </source>
</evidence>
<feature type="region of interest" description="Disordered" evidence="1">
    <location>
        <begin position="22"/>
        <end position="55"/>
    </location>
</feature>
<name>A0A482Y1C2_9EURY</name>